<dbReference type="EC" id="4.1.2.17" evidence="5"/>
<dbReference type="EMBL" id="CP142433">
    <property type="protein sequence ID" value="XBC46931.1"/>
    <property type="molecule type" value="Genomic_DNA"/>
</dbReference>
<evidence type="ECO:0000256" key="1">
    <source>
        <dbReference type="ARBA" id="ARBA00022723"/>
    </source>
</evidence>
<dbReference type="Gene3D" id="3.40.225.10">
    <property type="entry name" value="Class II aldolase/adducin N-terminal domain"/>
    <property type="match status" value="1"/>
</dbReference>
<dbReference type="GO" id="GO:0046872">
    <property type="term" value="F:metal ion binding"/>
    <property type="evidence" value="ECO:0007669"/>
    <property type="project" value="UniProtKB-KW"/>
</dbReference>
<dbReference type="NCBIfam" id="NF005302">
    <property type="entry name" value="PRK06833.1"/>
    <property type="match status" value="1"/>
</dbReference>
<dbReference type="InterPro" id="IPR001303">
    <property type="entry name" value="Aldolase_II/adducin_N"/>
</dbReference>
<protein>
    <submittedName>
        <fullName evidence="5">L-fuculose-phosphate aldolase</fullName>
        <ecNumber evidence="5">4.1.2.17</ecNumber>
    </submittedName>
</protein>
<evidence type="ECO:0000313" key="4">
    <source>
        <dbReference type="EMBL" id="XBC46931.1"/>
    </source>
</evidence>
<keyword evidence="2 5" id="KW-0456">Lyase</keyword>
<dbReference type="GO" id="GO:0005829">
    <property type="term" value="C:cytosol"/>
    <property type="evidence" value="ECO:0007669"/>
    <property type="project" value="TreeGrafter"/>
</dbReference>
<dbReference type="PANTHER" id="PTHR22789:SF0">
    <property type="entry name" value="3-OXO-TETRONATE 4-PHOSPHATE DECARBOXYLASE-RELATED"/>
    <property type="match status" value="1"/>
</dbReference>
<dbReference type="GO" id="GO:0019323">
    <property type="term" value="P:pentose catabolic process"/>
    <property type="evidence" value="ECO:0007669"/>
    <property type="project" value="TreeGrafter"/>
</dbReference>
<dbReference type="GO" id="GO:0008738">
    <property type="term" value="F:L-fuculose-phosphate aldolase activity"/>
    <property type="evidence" value="ECO:0007669"/>
    <property type="project" value="UniProtKB-EC"/>
</dbReference>
<feature type="domain" description="Class II aldolase/adducin N-terminal" evidence="3">
    <location>
        <begin position="6"/>
        <end position="182"/>
    </location>
</feature>
<accession>A0AB74TY63</accession>
<evidence type="ECO:0000256" key="2">
    <source>
        <dbReference type="ARBA" id="ARBA00023239"/>
    </source>
</evidence>
<gene>
    <name evidence="5" type="ORF">VUQ06_05245</name>
    <name evidence="4" type="ORF">VUQ08_06360</name>
</gene>
<reference evidence="5" key="1">
    <citation type="submission" date="2023-12" db="EMBL/GenBank/DDBJ databases">
        <title>Dolosigranulum savutii sp. nov. isolated from human upper respiratory samples collected in Botswana.</title>
        <authorList>
            <person name="Kelly M.S."/>
        </authorList>
    </citation>
    <scope>NUCLEOTIDE SEQUENCE</scope>
    <source>
        <strain evidence="5">MSK294</strain>
        <strain evidence="4">MSK433</strain>
    </source>
</reference>
<sequence>MKEARDQLIAYGKKLVETNLTKGTGGNLSIFDREAGHMAITPSGIDFFEIQPEDIVIMTLDGDIVEGERTPSSEWVMHKIFYENREDIDAMIHAHTMYATVMATLRWDLPPSHYMVAVAGKNVRVADYATYGTPELAENAYEAMKDRRAVLLANHGIIAGAQDLLNAFNIVEEVEYCSEVHIKAKSVGEPVILDDAEMTHMLERFETYGQRKAKD</sequence>
<evidence type="ECO:0000259" key="3">
    <source>
        <dbReference type="SMART" id="SM01007"/>
    </source>
</evidence>
<dbReference type="InterPro" id="IPR050197">
    <property type="entry name" value="Aldolase_class_II_sugar_metab"/>
</dbReference>
<organism evidence="5">
    <name type="scientific">Dolosigranulum savutiense</name>
    <dbReference type="NCBI Taxonomy" id="3110288"/>
    <lineage>
        <taxon>Bacteria</taxon>
        <taxon>Bacillati</taxon>
        <taxon>Bacillota</taxon>
        <taxon>Bacilli</taxon>
        <taxon>Lactobacillales</taxon>
        <taxon>Carnobacteriaceae</taxon>
        <taxon>Dolosigranulum</taxon>
    </lineage>
</organism>
<name>A0AB74TY63_9LACT</name>
<dbReference type="KEGG" id="dst:VUQ06_05245"/>
<keyword evidence="1" id="KW-0479">Metal-binding</keyword>
<evidence type="ECO:0000313" key="5">
    <source>
        <dbReference type="EMBL" id="XBC50552.1"/>
    </source>
</evidence>
<dbReference type="SUPFAM" id="SSF53639">
    <property type="entry name" value="AraD/HMP-PK domain-like"/>
    <property type="match status" value="1"/>
</dbReference>
<dbReference type="Pfam" id="PF00596">
    <property type="entry name" value="Aldolase_II"/>
    <property type="match status" value="1"/>
</dbReference>
<dbReference type="InterPro" id="IPR036409">
    <property type="entry name" value="Aldolase_II/adducin_N_sf"/>
</dbReference>
<dbReference type="EMBL" id="CP142435">
    <property type="protein sequence ID" value="XBC50552.1"/>
    <property type="molecule type" value="Genomic_DNA"/>
</dbReference>
<dbReference type="SMART" id="SM01007">
    <property type="entry name" value="Aldolase_II"/>
    <property type="match status" value="1"/>
</dbReference>
<proteinExistence type="predicted"/>
<dbReference type="AlphaFoldDB" id="A0AB74TY63"/>
<dbReference type="PANTHER" id="PTHR22789">
    <property type="entry name" value="FUCULOSE PHOSPHATE ALDOLASE"/>
    <property type="match status" value="1"/>
</dbReference>